<dbReference type="InterPro" id="IPR010982">
    <property type="entry name" value="Lambda_DNA-bd_dom_sf"/>
</dbReference>
<dbReference type="CDD" id="cd06267">
    <property type="entry name" value="PBP1_LacI_sugar_binding-like"/>
    <property type="match status" value="1"/>
</dbReference>
<dbReference type="Pfam" id="PF00356">
    <property type="entry name" value="LacI"/>
    <property type="match status" value="1"/>
</dbReference>
<evidence type="ECO:0000259" key="4">
    <source>
        <dbReference type="PROSITE" id="PS50932"/>
    </source>
</evidence>
<dbReference type="AlphaFoldDB" id="A0A8J3ICV2"/>
<protein>
    <submittedName>
        <fullName evidence="6">LacI family transcriptional regulator</fullName>
    </submittedName>
</protein>
<dbReference type="InterPro" id="IPR001387">
    <property type="entry name" value="Cro/C1-type_HTH"/>
</dbReference>
<proteinExistence type="predicted"/>
<dbReference type="SUPFAM" id="SSF53822">
    <property type="entry name" value="Periplasmic binding protein-like I"/>
    <property type="match status" value="1"/>
</dbReference>
<dbReference type="GO" id="GO:0003700">
    <property type="term" value="F:DNA-binding transcription factor activity"/>
    <property type="evidence" value="ECO:0007669"/>
    <property type="project" value="TreeGrafter"/>
</dbReference>
<dbReference type="Gene3D" id="1.10.260.40">
    <property type="entry name" value="lambda repressor-like DNA-binding domains"/>
    <property type="match status" value="1"/>
</dbReference>
<feature type="domain" description="HTH lacI-type" evidence="4">
    <location>
        <begin position="4"/>
        <end position="58"/>
    </location>
</feature>
<feature type="domain" description="HTH cro/C1-type" evidence="5">
    <location>
        <begin position="3"/>
        <end position="52"/>
    </location>
</feature>
<evidence type="ECO:0000256" key="3">
    <source>
        <dbReference type="ARBA" id="ARBA00023163"/>
    </source>
</evidence>
<dbReference type="SMART" id="SM00354">
    <property type="entry name" value="HTH_LACI"/>
    <property type="match status" value="1"/>
</dbReference>
<comment type="caution">
    <text evidence="6">The sequence shown here is derived from an EMBL/GenBank/DDBJ whole genome shotgun (WGS) entry which is preliminary data.</text>
</comment>
<name>A0A8J3ICV2_9CHLR</name>
<keyword evidence="1" id="KW-0805">Transcription regulation</keyword>
<dbReference type="PROSITE" id="PS00356">
    <property type="entry name" value="HTH_LACI_1"/>
    <property type="match status" value="1"/>
</dbReference>
<dbReference type="Pfam" id="PF13377">
    <property type="entry name" value="Peripla_BP_3"/>
    <property type="match status" value="1"/>
</dbReference>
<dbReference type="GO" id="GO:0000976">
    <property type="term" value="F:transcription cis-regulatory region binding"/>
    <property type="evidence" value="ECO:0007669"/>
    <property type="project" value="TreeGrafter"/>
</dbReference>
<dbReference type="PANTHER" id="PTHR30146">
    <property type="entry name" value="LACI-RELATED TRANSCRIPTIONAL REPRESSOR"/>
    <property type="match status" value="1"/>
</dbReference>
<dbReference type="PROSITE" id="PS50932">
    <property type="entry name" value="HTH_LACI_2"/>
    <property type="match status" value="1"/>
</dbReference>
<dbReference type="PANTHER" id="PTHR30146:SF109">
    <property type="entry name" value="HTH-TYPE TRANSCRIPTIONAL REGULATOR GALS"/>
    <property type="match status" value="1"/>
</dbReference>
<reference evidence="6" key="1">
    <citation type="submission" date="2020-10" db="EMBL/GenBank/DDBJ databases">
        <title>Taxonomic study of unclassified bacteria belonging to the class Ktedonobacteria.</title>
        <authorList>
            <person name="Yabe S."/>
            <person name="Wang C.M."/>
            <person name="Zheng Y."/>
            <person name="Sakai Y."/>
            <person name="Cavaletti L."/>
            <person name="Monciardini P."/>
            <person name="Donadio S."/>
        </authorList>
    </citation>
    <scope>NUCLEOTIDE SEQUENCE</scope>
    <source>
        <strain evidence="6">ID150040</strain>
    </source>
</reference>
<dbReference type="SUPFAM" id="SSF47413">
    <property type="entry name" value="lambda repressor-like DNA-binding domains"/>
    <property type="match status" value="1"/>
</dbReference>
<dbReference type="Proteomes" id="UP000597444">
    <property type="component" value="Unassembled WGS sequence"/>
</dbReference>
<dbReference type="CDD" id="cd01392">
    <property type="entry name" value="HTH_LacI"/>
    <property type="match status" value="1"/>
</dbReference>
<dbReference type="PROSITE" id="PS50943">
    <property type="entry name" value="HTH_CROC1"/>
    <property type="match status" value="1"/>
</dbReference>
<dbReference type="PRINTS" id="PR00036">
    <property type="entry name" value="HTHLACI"/>
</dbReference>
<dbReference type="InterPro" id="IPR046335">
    <property type="entry name" value="LacI/GalR-like_sensor"/>
</dbReference>
<keyword evidence="3" id="KW-0804">Transcription</keyword>
<keyword evidence="2" id="KW-0238">DNA-binding</keyword>
<evidence type="ECO:0000256" key="1">
    <source>
        <dbReference type="ARBA" id="ARBA00023015"/>
    </source>
</evidence>
<evidence type="ECO:0000256" key="2">
    <source>
        <dbReference type="ARBA" id="ARBA00023125"/>
    </source>
</evidence>
<dbReference type="EMBL" id="BNJK01000001">
    <property type="protein sequence ID" value="GHO91976.1"/>
    <property type="molecule type" value="Genomic_DNA"/>
</dbReference>
<keyword evidence="7" id="KW-1185">Reference proteome</keyword>
<dbReference type="Gene3D" id="3.40.50.2300">
    <property type="match status" value="2"/>
</dbReference>
<dbReference type="InterPro" id="IPR000843">
    <property type="entry name" value="HTH_LacI"/>
</dbReference>
<dbReference type="RefSeq" id="WP_220202839.1">
    <property type="nucleotide sequence ID" value="NZ_BNJK01000001.1"/>
</dbReference>
<evidence type="ECO:0000313" key="7">
    <source>
        <dbReference type="Proteomes" id="UP000597444"/>
    </source>
</evidence>
<organism evidence="6 7">
    <name type="scientific">Reticulibacter mediterranei</name>
    <dbReference type="NCBI Taxonomy" id="2778369"/>
    <lineage>
        <taxon>Bacteria</taxon>
        <taxon>Bacillati</taxon>
        <taxon>Chloroflexota</taxon>
        <taxon>Ktedonobacteria</taxon>
        <taxon>Ktedonobacterales</taxon>
        <taxon>Reticulibacteraceae</taxon>
        <taxon>Reticulibacter</taxon>
    </lineage>
</organism>
<sequence>MSKVTIYDVAKRAGVSTATVSKVLNGTGRVGKETIARVERAVEELQYRPNLLASALKKKRTFTLGLLVPDVVNPFASLLIRAIEEVALSYNYSVLACSTDNKQEREEKLVDTLLSKRFDGIIIASSEFSSESAIQQLQRQDVRAVFVDRVVTDSPYPVFATDHYLGSYLVTEHLIQLGHRKLAVFLEPLYLRSSLERLRGFSAALEAYGIAQNSFQVYSGGFGADAGYALAQQILQREDLPTAIVATTDLIAVGVLQKLHEVGIVVPRDMSLVGYDDIPLAGMAAPPLTTVAQPVIEMSKLVVAALLSEEAQEITTTLLPPKLVVRNSTAAPESYVVAERE</sequence>
<evidence type="ECO:0000259" key="5">
    <source>
        <dbReference type="PROSITE" id="PS50943"/>
    </source>
</evidence>
<gene>
    <name evidence="6" type="ORF">KSF_020240</name>
</gene>
<dbReference type="InterPro" id="IPR028082">
    <property type="entry name" value="Peripla_BP_I"/>
</dbReference>
<evidence type="ECO:0000313" key="6">
    <source>
        <dbReference type="EMBL" id="GHO91976.1"/>
    </source>
</evidence>
<accession>A0A8J3ICV2</accession>